<gene>
    <name evidence="1" type="ORF">ACFOUO_00005</name>
</gene>
<evidence type="ECO:0000313" key="1">
    <source>
        <dbReference type="EMBL" id="MFC4075206.1"/>
    </source>
</evidence>
<name>A0ABV8JDB2_9BACL</name>
<proteinExistence type="predicted"/>
<comment type="caution">
    <text evidence="1">The sequence shown here is derived from an EMBL/GenBank/DDBJ whole genome shotgun (WGS) entry which is preliminary data.</text>
</comment>
<keyword evidence="2" id="KW-1185">Reference proteome</keyword>
<dbReference type="Proteomes" id="UP001595843">
    <property type="component" value="Unassembled WGS sequence"/>
</dbReference>
<accession>A0ABV8JDB2</accession>
<reference evidence="2" key="1">
    <citation type="journal article" date="2019" name="Int. J. Syst. Evol. Microbiol.">
        <title>The Global Catalogue of Microorganisms (GCM) 10K type strain sequencing project: providing services to taxonomists for standard genome sequencing and annotation.</title>
        <authorList>
            <consortium name="The Broad Institute Genomics Platform"/>
            <consortium name="The Broad Institute Genome Sequencing Center for Infectious Disease"/>
            <person name="Wu L."/>
            <person name="Ma J."/>
        </authorList>
    </citation>
    <scope>NUCLEOTIDE SEQUENCE [LARGE SCALE GENOMIC DNA]</scope>
    <source>
        <strain evidence="2">IBRC-M 10813</strain>
    </source>
</reference>
<organism evidence="1 2">
    <name type="scientific">Salinithrix halophila</name>
    <dbReference type="NCBI Taxonomy" id="1485204"/>
    <lineage>
        <taxon>Bacteria</taxon>
        <taxon>Bacillati</taxon>
        <taxon>Bacillota</taxon>
        <taxon>Bacilli</taxon>
        <taxon>Bacillales</taxon>
        <taxon>Thermoactinomycetaceae</taxon>
        <taxon>Salinithrix</taxon>
    </lineage>
</organism>
<dbReference type="RefSeq" id="WP_380700903.1">
    <property type="nucleotide sequence ID" value="NZ_JBHSAP010000001.1"/>
</dbReference>
<protein>
    <recommendedName>
        <fullName evidence="3">Fur-regulated basic protein A</fullName>
    </recommendedName>
</protein>
<dbReference type="EMBL" id="JBHSAP010000001">
    <property type="protein sequence ID" value="MFC4075206.1"/>
    <property type="molecule type" value="Genomic_DNA"/>
</dbReference>
<sequence>MESFFLNQELQAMLKIGKAGVSKNIRLVLLHLLDKGEITKGEYEWAKAKIQGGIHIRS</sequence>
<evidence type="ECO:0008006" key="3">
    <source>
        <dbReference type="Google" id="ProtNLM"/>
    </source>
</evidence>
<evidence type="ECO:0000313" key="2">
    <source>
        <dbReference type="Proteomes" id="UP001595843"/>
    </source>
</evidence>